<comment type="caution">
    <text evidence="2">The sequence shown here is derived from an EMBL/GenBank/DDBJ whole genome shotgun (WGS) entry which is preliminary data.</text>
</comment>
<reference evidence="2 3" key="1">
    <citation type="journal article" date="2018" name="G3 (Bethesda)">
        <title>Phylogenetic and Phylogenomic Definition of Rhizopus Species.</title>
        <authorList>
            <person name="Gryganskyi A.P."/>
            <person name="Golan J."/>
            <person name="Dolatabadi S."/>
            <person name="Mondo S."/>
            <person name="Robb S."/>
            <person name="Idnurm A."/>
            <person name="Muszewska A."/>
            <person name="Steczkiewicz K."/>
            <person name="Masonjones S."/>
            <person name="Liao H.L."/>
            <person name="Gajdeczka M.T."/>
            <person name="Anike F."/>
            <person name="Vuek A."/>
            <person name="Anishchenko I.M."/>
            <person name="Voigt K."/>
            <person name="de Hoog G.S."/>
            <person name="Smith M.E."/>
            <person name="Heitman J."/>
            <person name="Vilgalys R."/>
            <person name="Stajich J.E."/>
        </authorList>
    </citation>
    <scope>NUCLEOTIDE SEQUENCE [LARGE SCALE GENOMIC DNA]</scope>
    <source>
        <strain evidence="2 3">LSU 92-RS-03</strain>
    </source>
</reference>
<dbReference type="Pfam" id="PF12825">
    <property type="entry name" value="DUF3818"/>
    <property type="match status" value="1"/>
</dbReference>
<dbReference type="InterPro" id="IPR036871">
    <property type="entry name" value="PX_dom_sf"/>
</dbReference>
<dbReference type="Pfam" id="PF00787">
    <property type="entry name" value="PX"/>
    <property type="match status" value="1"/>
</dbReference>
<gene>
    <name evidence="2" type="ORF">CU098_002535</name>
</gene>
<dbReference type="Proteomes" id="UP000253551">
    <property type="component" value="Unassembled WGS sequence"/>
</dbReference>
<evidence type="ECO:0000313" key="3">
    <source>
        <dbReference type="Proteomes" id="UP000253551"/>
    </source>
</evidence>
<feature type="domain" description="PX" evidence="1">
    <location>
        <begin position="144"/>
        <end position="266"/>
    </location>
</feature>
<evidence type="ECO:0000313" key="2">
    <source>
        <dbReference type="EMBL" id="RCH93509.1"/>
    </source>
</evidence>
<dbReference type="Pfam" id="PF12828">
    <property type="entry name" value="PXB"/>
    <property type="match status" value="1"/>
</dbReference>
<name>A0A367JUI0_RHIST</name>
<organism evidence="2 3">
    <name type="scientific">Rhizopus stolonifer</name>
    <name type="common">Rhizopus nigricans</name>
    <dbReference type="NCBI Taxonomy" id="4846"/>
    <lineage>
        <taxon>Eukaryota</taxon>
        <taxon>Fungi</taxon>
        <taxon>Fungi incertae sedis</taxon>
        <taxon>Mucoromycota</taxon>
        <taxon>Mucoromycotina</taxon>
        <taxon>Mucoromycetes</taxon>
        <taxon>Mucorales</taxon>
        <taxon>Mucorineae</taxon>
        <taxon>Rhizopodaceae</taxon>
        <taxon>Rhizopus</taxon>
    </lineage>
</organism>
<dbReference type="Gene3D" id="3.30.1520.10">
    <property type="entry name" value="Phox-like domain"/>
    <property type="match status" value="1"/>
</dbReference>
<dbReference type="PANTHER" id="PTHR47185:SF1">
    <property type="entry name" value="PX DOMAIN-CONTAINING PROTEIN YPR097W"/>
    <property type="match status" value="1"/>
</dbReference>
<dbReference type="SUPFAM" id="SSF64268">
    <property type="entry name" value="PX domain"/>
    <property type="match status" value="1"/>
</dbReference>
<dbReference type="InterPro" id="IPR024554">
    <property type="entry name" value="LEC1-like_C"/>
</dbReference>
<dbReference type="OrthoDB" id="2117459at2759"/>
<proteinExistence type="predicted"/>
<dbReference type="InterPro" id="IPR047168">
    <property type="entry name" value="LEC1-like"/>
</dbReference>
<dbReference type="InterPro" id="IPR001683">
    <property type="entry name" value="PX_dom"/>
</dbReference>
<dbReference type="STRING" id="4846.A0A367JUI0"/>
<sequence>MNFTPKTLHYFKRELITQQLQKEIELLNHSDLLSSLQTSELIFLRYVFDHVVIQFPLLQHTCDDQFWPKCKLLLEEFNKVHLHHHYAPSKSDSAMHRKKIQYKIQKSLVFVYCACIKTVQGEEESIRIDPGPDTPDKDKQTFQVNIVTVRQAHQKKTLRHVAHPEFLIETRFPHQAPVYVARRHGEFRRMRQELKRYFKQMDIPPVPSKSTLDSEEDGYRDHDRLLLRSFLFSLTGQQGEQPTKQQIQIQKSHVLQQFLTENPVVLTPQEEQDTIQREEADQKRSLEQAEFKKELDRRVFELNKTLEELKQQIIKPGGLIVIFEIIKKTPSVHDLPDNLKKTFEWGRINFAFALHRQFVALDTATEHFNSLRRTHGLMPYKTLGFILRFSNPMLIVKSILDLFLAQPFGGKSLFQRILISNMSEEHKSAEKEIHTLETSIGDEQICKKLFQAVRTPLPPDTDFPEDGLTAVMAILANDAIPPILSSSEAQTTFTKDTKKRMVRLWELYAQQYEQERMMNLVFQGVTGELLKEFIAVFYQPLAQVYKAADISTTIRHVACFIDDLIKVVEHYEEKQAVSDSIQPFIDLVQRHEHHFYEFVHHVHRQEASRVFDDLIHYLDALFTFVDRGLPGQLDLQDCIQQAGIQSQQDLNLLHQEIEAICDYRYQQKMYRIERQKKRLMADVEQEELTKTTDLDELVFDSDDGSSEFDISRRSSRSSGSHVSHQGIERPYLELIPAIVPFFVNHVKQLMQ</sequence>
<dbReference type="AlphaFoldDB" id="A0A367JUI0"/>
<accession>A0A367JUI0</accession>
<keyword evidence="3" id="KW-1185">Reference proteome</keyword>
<dbReference type="InterPro" id="IPR024555">
    <property type="entry name" value="PX-associated"/>
</dbReference>
<dbReference type="EMBL" id="PJQM01002683">
    <property type="protein sequence ID" value="RCH93509.1"/>
    <property type="molecule type" value="Genomic_DNA"/>
</dbReference>
<evidence type="ECO:0000259" key="1">
    <source>
        <dbReference type="PROSITE" id="PS50195"/>
    </source>
</evidence>
<protein>
    <recommendedName>
        <fullName evidence="1">PX domain-containing protein</fullName>
    </recommendedName>
</protein>
<dbReference type="GO" id="GO:0035091">
    <property type="term" value="F:phosphatidylinositol binding"/>
    <property type="evidence" value="ECO:0007669"/>
    <property type="project" value="InterPro"/>
</dbReference>
<dbReference type="PANTHER" id="PTHR47185">
    <property type="entry name" value="PX DOMAIN-CONTAINING PROTEIN YPR097W"/>
    <property type="match status" value="1"/>
</dbReference>
<dbReference type="PROSITE" id="PS50195">
    <property type="entry name" value="PX"/>
    <property type="match status" value="1"/>
</dbReference>